<dbReference type="SUPFAM" id="SSF48452">
    <property type="entry name" value="TPR-like"/>
    <property type="match status" value="1"/>
</dbReference>
<evidence type="ECO:0000256" key="1">
    <source>
        <dbReference type="ARBA" id="ARBA00004604"/>
    </source>
</evidence>
<dbReference type="WBParaSite" id="SMUV_0000417101-mRNA-1">
    <property type="protein sequence ID" value="SMUV_0000417101-mRNA-1"/>
    <property type="gene ID" value="SMUV_0000417101"/>
</dbReference>
<dbReference type="InterPro" id="IPR011990">
    <property type="entry name" value="TPR-like_helical_dom_sf"/>
</dbReference>
<dbReference type="AlphaFoldDB" id="A0A0N5AIC7"/>
<dbReference type="InterPro" id="IPR013949">
    <property type="entry name" value="Utp6"/>
</dbReference>
<comment type="similarity">
    <text evidence="2">Belongs to the UTP6 family.</text>
</comment>
<feature type="compositionally biased region" description="Basic and acidic residues" evidence="6">
    <location>
        <begin position="207"/>
        <end position="223"/>
    </location>
</feature>
<dbReference type="PANTHER" id="PTHR23271:SF1">
    <property type="entry name" value="U3 SMALL NUCLEOLAR RNA-ASSOCIATED PROTEIN 6 HOMOLOG"/>
    <property type="match status" value="1"/>
</dbReference>
<dbReference type="Proteomes" id="UP000046393">
    <property type="component" value="Unplaced"/>
</dbReference>
<dbReference type="STRING" id="451379.A0A0N5AIC7"/>
<proteinExistence type="inferred from homology"/>
<evidence type="ECO:0000256" key="5">
    <source>
        <dbReference type="ARBA" id="ARBA00023242"/>
    </source>
</evidence>
<dbReference type="GO" id="GO:0030515">
    <property type="term" value="F:snoRNA binding"/>
    <property type="evidence" value="ECO:0007669"/>
    <property type="project" value="InterPro"/>
</dbReference>
<dbReference type="GO" id="GO:0000462">
    <property type="term" value="P:maturation of SSU-rRNA from tricistronic rRNA transcript (SSU-rRNA, 5.8S rRNA, LSU-rRNA)"/>
    <property type="evidence" value="ECO:0007669"/>
    <property type="project" value="InterPro"/>
</dbReference>
<evidence type="ECO:0000259" key="7">
    <source>
        <dbReference type="Pfam" id="PF08640"/>
    </source>
</evidence>
<dbReference type="SMART" id="SM00386">
    <property type="entry name" value="HAT"/>
    <property type="match status" value="2"/>
</dbReference>
<comment type="subcellular location">
    <subcellularLocation>
        <location evidence="1">Nucleus</location>
        <location evidence="1">Nucleolus</location>
    </subcellularLocation>
</comment>
<organism evidence="9 10">
    <name type="scientific">Syphacia muris</name>
    <dbReference type="NCBI Taxonomy" id="451379"/>
    <lineage>
        <taxon>Eukaryota</taxon>
        <taxon>Metazoa</taxon>
        <taxon>Ecdysozoa</taxon>
        <taxon>Nematoda</taxon>
        <taxon>Chromadorea</taxon>
        <taxon>Rhabditida</taxon>
        <taxon>Spirurina</taxon>
        <taxon>Oxyuridomorpha</taxon>
        <taxon>Oxyuroidea</taxon>
        <taxon>Oxyuridae</taxon>
        <taxon>Syphacia</taxon>
    </lineage>
</organism>
<dbReference type="InterPro" id="IPR055347">
    <property type="entry name" value="UTP6_N"/>
</dbReference>
<feature type="region of interest" description="Disordered" evidence="6">
    <location>
        <begin position="207"/>
        <end position="232"/>
    </location>
</feature>
<evidence type="ECO:0000256" key="3">
    <source>
        <dbReference type="ARBA" id="ARBA00022552"/>
    </source>
</evidence>
<dbReference type="InterPro" id="IPR003107">
    <property type="entry name" value="HAT"/>
</dbReference>
<dbReference type="GO" id="GO:0034388">
    <property type="term" value="C:Pwp2p-containing subcomplex of 90S preribosome"/>
    <property type="evidence" value="ECO:0007669"/>
    <property type="project" value="TreeGrafter"/>
</dbReference>
<evidence type="ECO:0000256" key="2">
    <source>
        <dbReference type="ARBA" id="ARBA00010734"/>
    </source>
</evidence>
<feature type="domain" description="U3 small nucleolar RNA-associated protein 6 N-terminal" evidence="7">
    <location>
        <begin position="9"/>
        <end position="84"/>
    </location>
</feature>
<dbReference type="GO" id="GO:0032040">
    <property type="term" value="C:small-subunit processome"/>
    <property type="evidence" value="ECO:0007669"/>
    <property type="project" value="TreeGrafter"/>
</dbReference>
<evidence type="ECO:0000256" key="4">
    <source>
        <dbReference type="ARBA" id="ARBA00022737"/>
    </source>
</evidence>
<accession>A0A0N5AIC7</accession>
<dbReference type="Gene3D" id="1.25.40.10">
    <property type="entry name" value="Tetratricopeptide repeat domain"/>
    <property type="match status" value="2"/>
</dbReference>
<dbReference type="Pfam" id="PF24892">
    <property type="entry name" value="UTP6_C"/>
    <property type="match status" value="1"/>
</dbReference>
<keyword evidence="3" id="KW-0698">rRNA processing</keyword>
<protein>
    <submittedName>
        <fullName evidence="10">U3 small nucleolar RNA-associated protein 6-like protein</fullName>
    </submittedName>
</protein>
<keyword evidence="9" id="KW-1185">Reference proteome</keyword>
<keyword evidence="5" id="KW-0539">Nucleus</keyword>
<dbReference type="InterPro" id="IPR056907">
    <property type="entry name" value="UTP6_C"/>
</dbReference>
<evidence type="ECO:0000256" key="6">
    <source>
        <dbReference type="SAM" id="MobiDB-lite"/>
    </source>
</evidence>
<sequence>MSEFVQQCLEELIPVFELLQSVGLFSTKEVKEFVRRCRSYEYRLQKNHKDPRDFLLYAEYLYDALKMVRMRRKKLNYKFKYSEIDGVFKSKIASTYRRITVLFKGKKELWRKRLNFLKDEKMRVRCSKAFFQAIQIMGNDIELREEAALWEFNDNKSIDNARLHLQLALRSFPEAVSLWICFLKVEIMNVQRLKERRSVLVREAEAQQDVEKSSPSKEGEEGKNNASGDISSDSDPIMNYKLAEILIDQAMEATEITDKNELLIGLWRCAFQYRDVAKNIEEKLYNCLWSDGKECEETLTVDPHEALIIYQLAIDWTIANAPDKVDAIFKRAMLLGTREVMSAIKAIRLKYCKIAYPDHPEVFRKEFSKLYSSPPNDKDFYETYIRLEMEMPKPRKDLILKAYENYVAEHGCCYYQCWVDYARYLMLTKPNDVSSLYQRAVACIPKEQYDSFTQSWTLMLQRS</sequence>
<evidence type="ECO:0000313" key="10">
    <source>
        <dbReference type="WBParaSite" id="SMUV_0000417101-mRNA-1"/>
    </source>
</evidence>
<dbReference type="Pfam" id="PF08640">
    <property type="entry name" value="U3_assoc_6"/>
    <property type="match status" value="1"/>
</dbReference>
<dbReference type="PANTHER" id="PTHR23271">
    <property type="entry name" value="HEPATOCELLULAR CARCINOMA-ASSOCIATED ANTIGEN 66"/>
    <property type="match status" value="1"/>
</dbReference>
<feature type="domain" description="U3 small nucleolar RNA-associated protein 6 homolog C-terminal" evidence="8">
    <location>
        <begin position="296"/>
        <end position="440"/>
    </location>
</feature>
<keyword evidence="4" id="KW-0677">Repeat</keyword>
<reference evidence="10" key="1">
    <citation type="submission" date="2017-02" db="UniProtKB">
        <authorList>
            <consortium name="WormBaseParasite"/>
        </authorList>
    </citation>
    <scope>IDENTIFICATION</scope>
</reference>
<evidence type="ECO:0000259" key="8">
    <source>
        <dbReference type="Pfam" id="PF24892"/>
    </source>
</evidence>
<evidence type="ECO:0000313" key="9">
    <source>
        <dbReference type="Proteomes" id="UP000046393"/>
    </source>
</evidence>
<name>A0A0N5AIC7_9BILA</name>